<organism evidence="1 2">
    <name type="scientific">Pseudoalteromonas luteoviolacea S4054</name>
    <dbReference type="NCBI Taxonomy" id="1129367"/>
    <lineage>
        <taxon>Bacteria</taxon>
        <taxon>Pseudomonadati</taxon>
        <taxon>Pseudomonadota</taxon>
        <taxon>Gammaproteobacteria</taxon>
        <taxon>Alteromonadales</taxon>
        <taxon>Pseudoalteromonadaceae</taxon>
        <taxon>Pseudoalteromonas</taxon>
    </lineage>
</organism>
<dbReference type="PATRIC" id="fig|1129367.4.peg.2624"/>
<dbReference type="EMBL" id="AUXW01000146">
    <property type="protein sequence ID" value="KKE83482.1"/>
    <property type="molecule type" value="Genomic_DNA"/>
</dbReference>
<name>A0A0F6AB99_9GAMM</name>
<sequence length="428" mass="47270">MQQISDKKPSVSELKKKNKNNWVHFNIQMSGDSRMAIAGTGLALKNETDAQVYNGLLISVPKDTNADIQKIDDRLYGLLSTHNVKGNTYVYETEASNVHESRTESIKTWSNKYKKDKNPGEVPLNVFQTGKIDPFVTYYEGAGNKTSLKDSLYADYGRDADESELGKKLKARNSAGNPVLWFKGDPAKSGSKNTLQTAKTEHWLGTGAGNNIISKLDKKQHAIAGSLTTDQEAALGTNLSADTNFTVNKLKEAGYVSMGRQYAFFGQYSDKMTHFGGRSGNLEPIASMGIKTVYFEEAGNNQAGRDVGLGKHHNMNKVVIDGVGSMAGVISKSLGWMDFDGNWRATTTPEQQLYLENIIKTWMELDTVSVSNRKTFIDDYVIGQDKDKSLEDNSKKYLQQLKKNKTPLADLEKQVMSDSDASKIVAAL</sequence>
<evidence type="ECO:0000313" key="2">
    <source>
        <dbReference type="Proteomes" id="UP000033434"/>
    </source>
</evidence>
<dbReference type="AlphaFoldDB" id="A0A0F6AB99"/>
<gene>
    <name evidence="1" type="ORF">N479_14010</name>
</gene>
<proteinExistence type="predicted"/>
<comment type="caution">
    <text evidence="1">The sequence shown here is derived from an EMBL/GenBank/DDBJ whole genome shotgun (WGS) entry which is preliminary data.</text>
</comment>
<evidence type="ECO:0000313" key="1">
    <source>
        <dbReference type="EMBL" id="KKE83482.1"/>
    </source>
</evidence>
<dbReference type="RefSeq" id="WP_046356240.1">
    <property type="nucleotide sequence ID" value="NZ_AUXW01000146.1"/>
</dbReference>
<protein>
    <submittedName>
        <fullName evidence="1">Uncharacterized protein</fullName>
    </submittedName>
</protein>
<reference evidence="1 2" key="1">
    <citation type="journal article" date="2015" name="BMC Genomics">
        <title>Genome mining reveals unlocked bioactive potential of marine Gram-negative bacteria.</title>
        <authorList>
            <person name="Machado H."/>
            <person name="Sonnenschein E.C."/>
            <person name="Melchiorsen J."/>
            <person name="Gram L."/>
        </authorList>
    </citation>
    <scope>NUCLEOTIDE SEQUENCE [LARGE SCALE GENOMIC DNA]</scope>
    <source>
        <strain evidence="1 2">S4054</strain>
    </source>
</reference>
<dbReference type="Proteomes" id="UP000033434">
    <property type="component" value="Unassembled WGS sequence"/>
</dbReference>
<accession>A0A0F6AB99</accession>